<name>A0A0B0N4W3_GOSAR</name>
<evidence type="ECO:0000313" key="2">
    <source>
        <dbReference type="Proteomes" id="UP000032142"/>
    </source>
</evidence>
<keyword evidence="2" id="KW-1185">Reference proteome</keyword>
<dbReference type="Proteomes" id="UP000032142">
    <property type="component" value="Unassembled WGS sequence"/>
</dbReference>
<sequence>MIGTSKVANFLAINKGMVNVDGVMRGRMVENVGSGGMGSGD</sequence>
<gene>
    <name evidence="1" type="ORF">F383_01723</name>
</gene>
<accession>A0A0B0N4W3</accession>
<evidence type="ECO:0000313" key="1">
    <source>
        <dbReference type="EMBL" id="KHG09468.1"/>
    </source>
</evidence>
<proteinExistence type="predicted"/>
<dbReference type="AlphaFoldDB" id="A0A0B0N4W3"/>
<protein>
    <submittedName>
        <fullName evidence="1">Uncharacterized protein</fullName>
    </submittedName>
</protein>
<organism evidence="1 2">
    <name type="scientific">Gossypium arboreum</name>
    <name type="common">Tree cotton</name>
    <name type="synonym">Gossypium nanking</name>
    <dbReference type="NCBI Taxonomy" id="29729"/>
    <lineage>
        <taxon>Eukaryota</taxon>
        <taxon>Viridiplantae</taxon>
        <taxon>Streptophyta</taxon>
        <taxon>Embryophyta</taxon>
        <taxon>Tracheophyta</taxon>
        <taxon>Spermatophyta</taxon>
        <taxon>Magnoliopsida</taxon>
        <taxon>eudicotyledons</taxon>
        <taxon>Gunneridae</taxon>
        <taxon>Pentapetalae</taxon>
        <taxon>rosids</taxon>
        <taxon>malvids</taxon>
        <taxon>Malvales</taxon>
        <taxon>Malvaceae</taxon>
        <taxon>Malvoideae</taxon>
        <taxon>Gossypium</taxon>
    </lineage>
</organism>
<reference evidence="2" key="1">
    <citation type="submission" date="2014-09" db="EMBL/GenBank/DDBJ databases">
        <authorList>
            <person name="Mudge J."/>
            <person name="Ramaraj T."/>
            <person name="Lindquist I.E."/>
            <person name="Bharti A.K."/>
            <person name="Sundararajan A."/>
            <person name="Cameron C.T."/>
            <person name="Woodward J.E."/>
            <person name="May G.D."/>
            <person name="Brubaker C."/>
            <person name="Broadhvest J."/>
            <person name="Wilkins T.A."/>
        </authorList>
    </citation>
    <scope>NUCLEOTIDE SEQUENCE</scope>
    <source>
        <strain evidence="2">cv. AKA8401</strain>
    </source>
</reference>
<dbReference type="EMBL" id="KN391057">
    <property type="protein sequence ID" value="KHG09468.1"/>
    <property type="molecule type" value="Genomic_DNA"/>
</dbReference>